<dbReference type="CDD" id="cd16922">
    <property type="entry name" value="HATPase_EvgS-ArcB-TorS-like"/>
    <property type="match status" value="1"/>
</dbReference>
<evidence type="ECO:0000313" key="21">
    <source>
        <dbReference type="Proteomes" id="UP000315003"/>
    </source>
</evidence>
<dbReference type="PROSITE" id="PS50109">
    <property type="entry name" value="HIS_KIN"/>
    <property type="match status" value="1"/>
</dbReference>
<dbReference type="InterPro" id="IPR036097">
    <property type="entry name" value="HisK_dim/P_sf"/>
</dbReference>
<evidence type="ECO:0000256" key="8">
    <source>
        <dbReference type="ARBA" id="ARBA00022840"/>
    </source>
</evidence>
<keyword evidence="21" id="KW-1185">Reference proteome</keyword>
<evidence type="ECO:0000259" key="16">
    <source>
        <dbReference type="PROSITE" id="PS50109"/>
    </source>
</evidence>
<dbReference type="AlphaFoldDB" id="A0A517T0W8"/>
<dbReference type="InterPro" id="IPR008207">
    <property type="entry name" value="Sig_transdc_His_kin_Hpt_dom"/>
</dbReference>
<evidence type="ECO:0000259" key="19">
    <source>
        <dbReference type="PROSITE" id="PS50894"/>
    </source>
</evidence>
<feature type="modified residue" description="Phosphohistidine" evidence="12">
    <location>
        <position position="938"/>
    </location>
</feature>
<keyword evidence="10" id="KW-0902">Two-component regulatory system</keyword>
<keyword evidence="9 15" id="KW-1133">Transmembrane helix</keyword>
<comment type="catalytic activity">
    <reaction evidence="1">
        <text>ATP + protein L-histidine = ADP + protein N-phospho-L-histidine.</text>
        <dbReference type="EC" id="2.7.13.3"/>
    </reaction>
</comment>
<keyword evidence="8" id="KW-0067">ATP-binding</keyword>
<feature type="region of interest" description="Disordered" evidence="14">
    <location>
        <begin position="832"/>
        <end position="855"/>
    </location>
</feature>
<evidence type="ECO:0000256" key="5">
    <source>
        <dbReference type="ARBA" id="ARBA00022553"/>
    </source>
</evidence>
<dbReference type="Gene3D" id="1.10.287.130">
    <property type="match status" value="1"/>
</dbReference>
<proteinExistence type="predicted"/>
<dbReference type="Gene3D" id="3.40.50.2300">
    <property type="match status" value="1"/>
</dbReference>
<evidence type="ECO:0000256" key="7">
    <source>
        <dbReference type="ARBA" id="ARBA00022741"/>
    </source>
</evidence>
<evidence type="ECO:0000259" key="18">
    <source>
        <dbReference type="PROSITE" id="PS50112"/>
    </source>
</evidence>
<dbReference type="PANTHER" id="PTHR45339">
    <property type="entry name" value="HYBRID SIGNAL TRANSDUCTION HISTIDINE KINASE J"/>
    <property type="match status" value="1"/>
</dbReference>
<dbReference type="Gene3D" id="3.30.565.10">
    <property type="entry name" value="Histidine kinase-like ATPase, C-terminal domain"/>
    <property type="match status" value="1"/>
</dbReference>
<sequence length="995" mass="108918">MLKLYTFIPIRFRLALTITCIVAGGILLADWIGLVPHSRGHVQQGRIGIAETIAVTGTALVEQGDIDGFQASVRALAVSNQHVRSIRFIDRLGRTRFETSDHDQYWSEDQVDIESNLAVPILRAGEDFGSLQIAFTPLDTELGIARYEIWGVLAFVIPLCFIQVSVFLRRMVAALNPKGAVPENVRSFMDTFAEGLVLMDDQQRVLIANRQLGDVLGKDPDELFGKNIDSLGFEIADQGESWPWAEAMVSQQAVTERILKLRAPTGKVHTFTVNCNPLHGQGVMATLDDISEFEENKARLAVALGIAKDANDAKSAFLANMSHEIRTPLNAVLGFTDVLRRGLVSDSAEMLDHLNMIHRSGAHLLDLINDVLDLSKIEAGHMHVESIPTAVIDVIKDSASVQTGRAKEKGIDLNIHCRTDIPSVIHTDPMRLKQVLINLIGNAIKFTERGGVCVQVECLPYSGDLGNADAGRYTHELLVHVKDTGIGMTEEAQTKVFNAFIQADSSTTRRFGGTGLGLSISRRLAEAMHGTIDVHSEIGVGSTFTIRLPVTVTEQDLWTPADLIKGNLVDHYAPKESGKLQRIPNKRILVVDDGEANRNLIDLVLRRAGAQVQTVSDGQQAVDAIRKEDFDLVYMDVQMPVLDGLSATQVLRDEGYHLPIVALTGNVMKGDRERCLQAGCDGFLPKPVDLDELLATSRHYLGEADSEDLTEIIPTLAPVNETDEQKTPVTRLDSAESIHTTLPTDDENLRRIVSDFVERLEGRLDGIEEALQGEDFEHVRAEAHWLRGSGGTVGFQVLTDVACDLEAAAQGENVDDALAVLHELQDIRSKIVRPQISPSEETVSQPEPPSDQAPQQSTWLEGLSAMAAMARSADENSADASAPVEQEDQTPIHCQLPLDDPEYLEIVSGFLERLGGRLEGMHQFLQQDQLEELGNEAHWLKGSGGTVGFPEFTGPALDLMNSARDNDAEASELHLQQVMDVRQRLVIPATSGSVS</sequence>
<keyword evidence="7" id="KW-0547">Nucleotide-binding</keyword>
<evidence type="ECO:0000259" key="17">
    <source>
        <dbReference type="PROSITE" id="PS50110"/>
    </source>
</evidence>
<dbReference type="SUPFAM" id="SSF55874">
    <property type="entry name" value="ATPase domain of HSP90 chaperone/DNA topoisomerase II/histidine kinase"/>
    <property type="match status" value="1"/>
</dbReference>
<evidence type="ECO:0000256" key="10">
    <source>
        <dbReference type="ARBA" id="ARBA00023012"/>
    </source>
</evidence>
<evidence type="ECO:0000256" key="6">
    <source>
        <dbReference type="ARBA" id="ARBA00022692"/>
    </source>
</evidence>
<reference evidence="20 21" key="1">
    <citation type="submission" date="2019-02" db="EMBL/GenBank/DDBJ databases">
        <title>Deep-cultivation of Planctomycetes and their phenomic and genomic characterization uncovers novel biology.</title>
        <authorList>
            <person name="Wiegand S."/>
            <person name="Jogler M."/>
            <person name="Boedeker C."/>
            <person name="Pinto D."/>
            <person name="Vollmers J."/>
            <person name="Rivas-Marin E."/>
            <person name="Kohn T."/>
            <person name="Peeters S.H."/>
            <person name="Heuer A."/>
            <person name="Rast P."/>
            <person name="Oberbeckmann S."/>
            <person name="Bunk B."/>
            <person name="Jeske O."/>
            <person name="Meyerdierks A."/>
            <person name="Storesund J.E."/>
            <person name="Kallscheuer N."/>
            <person name="Luecker S."/>
            <person name="Lage O.M."/>
            <person name="Pohl T."/>
            <person name="Merkel B.J."/>
            <person name="Hornburger P."/>
            <person name="Mueller R.-W."/>
            <person name="Bruemmer F."/>
            <person name="Labrenz M."/>
            <person name="Spormann A.M."/>
            <person name="Op den Camp H."/>
            <person name="Overmann J."/>
            <person name="Amann R."/>
            <person name="Jetten M.S.M."/>
            <person name="Mascher T."/>
            <person name="Medema M.H."/>
            <person name="Devos D.P."/>
            <person name="Kaster A.-K."/>
            <person name="Ovreas L."/>
            <person name="Rohde M."/>
            <person name="Galperin M.Y."/>
            <person name="Jogler C."/>
        </authorList>
    </citation>
    <scope>NUCLEOTIDE SEQUENCE [LARGE SCALE GENOMIC DNA]</scope>
    <source>
        <strain evidence="20 21">SV_7m_r</strain>
    </source>
</reference>
<evidence type="ECO:0000256" key="1">
    <source>
        <dbReference type="ARBA" id="ARBA00000085"/>
    </source>
</evidence>
<dbReference type="Pfam" id="PF02518">
    <property type="entry name" value="HATPase_c"/>
    <property type="match status" value="1"/>
</dbReference>
<dbReference type="Gene3D" id="1.20.120.160">
    <property type="entry name" value="HPT domain"/>
    <property type="match status" value="2"/>
</dbReference>
<evidence type="ECO:0000256" key="11">
    <source>
        <dbReference type="ARBA" id="ARBA00023136"/>
    </source>
</evidence>
<evidence type="ECO:0000313" key="20">
    <source>
        <dbReference type="EMBL" id="QDT62010.1"/>
    </source>
</evidence>
<evidence type="ECO:0000256" key="14">
    <source>
        <dbReference type="SAM" id="MobiDB-lite"/>
    </source>
</evidence>
<dbReference type="GO" id="GO:0005524">
    <property type="term" value="F:ATP binding"/>
    <property type="evidence" value="ECO:0007669"/>
    <property type="project" value="UniProtKB-KW"/>
</dbReference>
<feature type="transmembrane region" description="Helical" evidence="15">
    <location>
        <begin position="12"/>
        <end position="34"/>
    </location>
</feature>
<dbReference type="InterPro" id="IPR005467">
    <property type="entry name" value="His_kinase_dom"/>
</dbReference>
<keyword evidence="20" id="KW-0808">Transferase</keyword>
<dbReference type="PANTHER" id="PTHR45339:SF1">
    <property type="entry name" value="HYBRID SIGNAL TRANSDUCTION HISTIDINE KINASE J"/>
    <property type="match status" value="1"/>
</dbReference>
<dbReference type="InterPro" id="IPR001789">
    <property type="entry name" value="Sig_transdc_resp-reg_receiver"/>
</dbReference>
<feature type="compositionally biased region" description="Polar residues" evidence="14">
    <location>
        <begin position="836"/>
        <end position="845"/>
    </location>
</feature>
<dbReference type="InterPro" id="IPR004358">
    <property type="entry name" value="Sig_transdc_His_kin-like_C"/>
</dbReference>
<dbReference type="CDD" id="cd17546">
    <property type="entry name" value="REC_hyHK_CKI1_RcsC-like"/>
    <property type="match status" value="1"/>
</dbReference>
<dbReference type="InterPro" id="IPR035965">
    <property type="entry name" value="PAS-like_dom_sf"/>
</dbReference>
<dbReference type="SUPFAM" id="SSF55785">
    <property type="entry name" value="PYP-like sensor domain (PAS domain)"/>
    <property type="match status" value="1"/>
</dbReference>
<dbReference type="PROSITE" id="PS50112">
    <property type="entry name" value="PAS"/>
    <property type="match status" value="1"/>
</dbReference>
<evidence type="ECO:0000256" key="13">
    <source>
        <dbReference type="PROSITE-ProRule" id="PRU00169"/>
    </source>
</evidence>
<evidence type="ECO:0000256" key="12">
    <source>
        <dbReference type="PROSITE-ProRule" id="PRU00110"/>
    </source>
</evidence>
<comment type="subcellular location">
    <subcellularLocation>
        <location evidence="2">Cell membrane</location>
        <topology evidence="2">Multi-pass membrane protein</topology>
    </subcellularLocation>
</comment>
<accession>A0A517T0W8</accession>
<dbReference type="Pfam" id="PF00072">
    <property type="entry name" value="Response_reg"/>
    <property type="match status" value="1"/>
</dbReference>
<evidence type="ECO:0000256" key="4">
    <source>
        <dbReference type="ARBA" id="ARBA00022475"/>
    </source>
</evidence>
<dbReference type="Gene3D" id="3.30.450.20">
    <property type="entry name" value="PAS domain"/>
    <property type="match status" value="1"/>
</dbReference>
<name>A0A517T0W8_9BACT</name>
<evidence type="ECO:0000256" key="15">
    <source>
        <dbReference type="SAM" id="Phobius"/>
    </source>
</evidence>
<dbReference type="RefSeq" id="WP_419187722.1">
    <property type="nucleotide sequence ID" value="NZ_CP036272.1"/>
</dbReference>
<dbReference type="InterPro" id="IPR036890">
    <property type="entry name" value="HATPase_C_sf"/>
</dbReference>
<dbReference type="CDD" id="cd00082">
    <property type="entry name" value="HisKA"/>
    <property type="match status" value="1"/>
</dbReference>
<dbReference type="SUPFAM" id="SSF52172">
    <property type="entry name" value="CheY-like"/>
    <property type="match status" value="1"/>
</dbReference>
<dbReference type="InterPro" id="IPR003594">
    <property type="entry name" value="HATPase_dom"/>
</dbReference>
<dbReference type="Pfam" id="PF00512">
    <property type="entry name" value="HisKA"/>
    <property type="match status" value="1"/>
</dbReference>
<feature type="region of interest" description="Disordered" evidence="14">
    <location>
        <begin position="868"/>
        <end position="889"/>
    </location>
</feature>
<keyword evidence="6 15" id="KW-0812">Transmembrane</keyword>
<feature type="modified residue" description="4-aspartylphosphate" evidence="13">
    <location>
        <position position="636"/>
    </location>
</feature>
<dbReference type="PROSITE" id="PS50110">
    <property type="entry name" value="RESPONSE_REGULATORY"/>
    <property type="match status" value="1"/>
</dbReference>
<dbReference type="EMBL" id="CP036272">
    <property type="protein sequence ID" value="QDT62010.1"/>
    <property type="molecule type" value="Genomic_DNA"/>
</dbReference>
<keyword evidence="4" id="KW-1003">Cell membrane</keyword>
<dbReference type="Pfam" id="PF01627">
    <property type="entry name" value="Hpt"/>
    <property type="match status" value="2"/>
</dbReference>
<dbReference type="InterPro" id="IPR011006">
    <property type="entry name" value="CheY-like_superfamily"/>
</dbReference>
<evidence type="ECO:0000256" key="9">
    <source>
        <dbReference type="ARBA" id="ARBA00022989"/>
    </source>
</evidence>
<dbReference type="InterPro" id="IPR003661">
    <property type="entry name" value="HisK_dim/P_dom"/>
</dbReference>
<dbReference type="FunFam" id="3.30.565.10:FF:000078">
    <property type="entry name" value="Two-component sensor histidine kinase"/>
    <property type="match status" value="1"/>
</dbReference>
<feature type="domain" description="Histidine kinase" evidence="16">
    <location>
        <begin position="320"/>
        <end position="552"/>
    </location>
</feature>
<dbReference type="GO" id="GO:0000155">
    <property type="term" value="F:phosphorelay sensor kinase activity"/>
    <property type="evidence" value="ECO:0007669"/>
    <property type="project" value="InterPro"/>
</dbReference>
<feature type="domain" description="HPt" evidence="19">
    <location>
        <begin position="745"/>
        <end position="835"/>
    </location>
</feature>
<keyword evidence="5 13" id="KW-0597">Phosphoprotein</keyword>
<dbReference type="SMART" id="SM00448">
    <property type="entry name" value="REC"/>
    <property type="match status" value="1"/>
</dbReference>
<dbReference type="SUPFAM" id="SSF47226">
    <property type="entry name" value="Histidine-containing phosphotransfer domain, HPT domain"/>
    <property type="match status" value="2"/>
</dbReference>
<dbReference type="InterPro" id="IPR013656">
    <property type="entry name" value="PAS_4"/>
</dbReference>
<dbReference type="Pfam" id="PF08448">
    <property type="entry name" value="PAS_4"/>
    <property type="match status" value="1"/>
</dbReference>
<dbReference type="SMART" id="SM00387">
    <property type="entry name" value="HATPase_c"/>
    <property type="match status" value="1"/>
</dbReference>
<gene>
    <name evidence="20" type="primary">rpfC</name>
    <name evidence="20" type="ORF">SV7mr_45510</name>
</gene>
<feature type="modified residue" description="Phosphohistidine" evidence="12">
    <location>
        <position position="784"/>
    </location>
</feature>
<dbReference type="EC" id="2.7.13.3" evidence="3"/>
<dbReference type="InterPro" id="IPR036641">
    <property type="entry name" value="HPT_dom_sf"/>
</dbReference>
<dbReference type="PRINTS" id="PR00344">
    <property type="entry name" value="BCTRLSENSOR"/>
</dbReference>
<dbReference type="NCBIfam" id="TIGR00229">
    <property type="entry name" value="sensory_box"/>
    <property type="match status" value="1"/>
</dbReference>
<feature type="domain" description="Response regulatory" evidence="17">
    <location>
        <begin position="587"/>
        <end position="701"/>
    </location>
</feature>
<dbReference type="PROSITE" id="PS50894">
    <property type="entry name" value="HPT"/>
    <property type="match status" value="2"/>
</dbReference>
<protein>
    <recommendedName>
        <fullName evidence="3">histidine kinase</fullName>
        <ecNumber evidence="3">2.7.13.3</ecNumber>
    </recommendedName>
</protein>
<dbReference type="SUPFAM" id="SSF47384">
    <property type="entry name" value="Homodimeric domain of signal transducing histidine kinase"/>
    <property type="match status" value="1"/>
</dbReference>
<feature type="domain" description="PAS" evidence="18">
    <location>
        <begin position="181"/>
        <end position="227"/>
    </location>
</feature>
<organism evidence="20 21">
    <name type="scientific">Stieleria bergensis</name>
    <dbReference type="NCBI Taxonomy" id="2528025"/>
    <lineage>
        <taxon>Bacteria</taxon>
        <taxon>Pseudomonadati</taxon>
        <taxon>Planctomycetota</taxon>
        <taxon>Planctomycetia</taxon>
        <taxon>Pirellulales</taxon>
        <taxon>Pirellulaceae</taxon>
        <taxon>Stieleria</taxon>
    </lineage>
</organism>
<dbReference type="SMART" id="SM00388">
    <property type="entry name" value="HisKA"/>
    <property type="match status" value="1"/>
</dbReference>
<dbReference type="InterPro" id="IPR000014">
    <property type="entry name" value="PAS"/>
</dbReference>
<dbReference type="Proteomes" id="UP000315003">
    <property type="component" value="Chromosome"/>
</dbReference>
<evidence type="ECO:0000256" key="2">
    <source>
        <dbReference type="ARBA" id="ARBA00004651"/>
    </source>
</evidence>
<feature type="domain" description="HPt" evidence="19">
    <location>
        <begin position="899"/>
        <end position="995"/>
    </location>
</feature>
<evidence type="ECO:0000256" key="3">
    <source>
        <dbReference type="ARBA" id="ARBA00012438"/>
    </source>
</evidence>
<dbReference type="GO" id="GO:0005886">
    <property type="term" value="C:plasma membrane"/>
    <property type="evidence" value="ECO:0007669"/>
    <property type="project" value="UniProtKB-SubCell"/>
</dbReference>
<keyword evidence="11 15" id="KW-0472">Membrane</keyword>